<dbReference type="PANTHER" id="PTHR43675:SF1">
    <property type="entry name" value="RIKEN CDNA 2700097O09 GENE"/>
    <property type="match status" value="1"/>
</dbReference>
<feature type="compositionally biased region" description="Low complexity" evidence="1">
    <location>
        <begin position="60"/>
        <end position="72"/>
    </location>
</feature>
<protein>
    <submittedName>
        <fullName evidence="2">Uncharacterized protein</fullName>
    </submittedName>
</protein>
<name>A0A836IJQ3_9TRYP</name>
<proteinExistence type="predicted"/>
<dbReference type="KEGG" id="phet:94291824"/>
<dbReference type="PANTHER" id="PTHR43675">
    <property type="entry name" value="ARSENITE METHYLTRANSFERASE"/>
    <property type="match status" value="1"/>
</dbReference>
<dbReference type="SUPFAM" id="SSF53335">
    <property type="entry name" value="S-adenosyl-L-methionine-dependent methyltransferases"/>
    <property type="match status" value="1"/>
</dbReference>
<evidence type="ECO:0000313" key="2">
    <source>
        <dbReference type="EMBL" id="KAG5507047.1"/>
    </source>
</evidence>
<evidence type="ECO:0000256" key="1">
    <source>
        <dbReference type="SAM" id="MobiDB-lite"/>
    </source>
</evidence>
<keyword evidence="3" id="KW-1185">Reference proteome</keyword>
<accession>A0A836IJQ3</accession>
<dbReference type="OrthoDB" id="15794at2759"/>
<feature type="region of interest" description="Disordered" evidence="1">
    <location>
        <begin position="120"/>
        <end position="161"/>
    </location>
</feature>
<dbReference type="GO" id="GO:0008168">
    <property type="term" value="F:methyltransferase activity"/>
    <property type="evidence" value="ECO:0007669"/>
    <property type="project" value="TreeGrafter"/>
</dbReference>
<reference evidence="2 3" key="1">
    <citation type="submission" date="2021-02" db="EMBL/GenBank/DDBJ databases">
        <title>Porcisia hertigi Genome sequencing and assembly.</title>
        <authorList>
            <person name="Almutairi H."/>
            <person name="Gatherer D."/>
        </authorList>
    </citation>
    <scope>NUCLEOTIDE SEQUENCE [LARGE SCALE GENOMIC DNA]</scope>
    <source>
        <strain evidence="2 3">C119</strain>
    </source>
</reference>
<gene>
    <name evidence="2" type="ORF">JKF63_05793</name>
</gene>
<feature type="compositionally biased region" description="Polar residues" evidence="1">
    <location>
        <begin position="127"/>
        <end position="139"/>
    </location>
</feature>
<dbReference type="InterPro" id="IPR026669">
    <property type="entry name" value="Arsenite_MeTrfase-like"/>
</dbReference>
<feature type="region of interest" description="Disordered" evidence="1">
    <location>
        <begin position="60"/>
        <end position="89"/>
    </location>
</feature>
<comment type="caution">
    <text evidence="2">The sequence shown here is derived from an EMBL/GenBank/DDBJ whole genome shotgun (WGS) entry which is preliminary data.</text>
</comment>
<dbReference type="RefSeq" id="XP_067757773.1">
    <property type="nucleotide sequence ID" value="XM_067901747.1"/>
</dbReference>
<feature type="region of interest" description="Disordered" evidence="1">
    <location>
        <begin position="465"/>
        <end position="512"/>
    </location>
</feature>
<dbReference type="EMBL" id="JAFJZO010000019">
    <property type="protein sequence ID" value="KAG5507047.1"/>
    <property type="molecule type" value="Genomic_DNA"/>
</dbReference>
<sequence>MERVEAMLFALLPTLKQHQVGHWKPAEVDQLCAMLKEYGKQERQEKCGSCCSNGTATATAFSPSSSGALSSSPREDGDNISENDTNEEAFTSAVGEVDRCLDRVRHFLRRRVTFGSVVEPTVPAGNVQPQVPQSCTVKSGSKKRTRSPSEEVTSSAPTRNGLHSDAAAVATPVYAVDAFLYLEEDIERLVEEKKLAREYCRRCGGTDIGLAEFITHSFSQDQLVYLSCFLFPHLLDGVVTSQEAPQQLSIADVGSRTGIVLWACASALQWGLLAPQRLVATVADASDAAPHVQLVGIELDATFVKISRDVLRRFFAPRRRLAPKLSSALQPPAAESVEPKLADVSSNIQLLESDCFEGTAAAALSDSTLVVLHNVFEYFCPSVVEHARCWLKLRRLVHRPGHLLVTSPPLEETLSAFDDEVWRQACRLEYGDSARETTASSLAWLASYVEPVDTSEVASDFLTRRTLSSGDGGSDQGEHESDGHHHHHGCGCGPSHGCDEEEGDEERVSEVAEGIEQIRVYRVK</sequence>
<organism evidence="2 3">
    <name type="scientific">Porcisia hertigi</name>
    <dbReference type="NCBI Taxonomy" id="2761500"/>
    <lineage>
        <taxon>Eukaryota</taxon>
        <taxon>Discoba</taxon>
        <taxon>Euglenozoa</taxon>
        <taxon>Kinetoplastea</taxon>
        <taxon>Metakinetoplastina</taxon>
        <taxon>Trypanosomatida</taxon>
        <taxon>Trypanosomatidae</taxon>
        <taxon>Leishmaniinae</taxon>
        <taxon>Porcisia</taxon>
    </lineage>
</organism>
<dbReference type="GeneID" id="94291824"/>
<dbReference type="Proteomes" id="UP000674318">
    <property type="component" value="Unassembled WGS sequence"/>
</dbReference>
<feature type="compositionally biased region" description="Acidic residues" evidence="1">
    <location>
        <begin position="78"/>
        <end position="87"/>
    </location>
</feature>
<dbReference type="InterPro" id="IPR029063">
    <property type="entry name" value="SAM-dependent_MTases_sf"/>
</dbReference>
<dbReference type="AlphaFoldDB" id="A0A836IJQ3"/>
<evidence type="ECO:0000313" key="3">
    <source>
        <dbReference type="Proteomes" id="UP000674318"/>
    </source>
</evidence>